<gene>
    <name evidence="2" type="ORF">DFR47_101848</name>
</gene>
<keyword evidence="1" id="KW-0732">Signal</keyword>
<comment type="caution">
    <text evidence="2">The sequence shown here is derived from an EMBL/GenBank/DDBJ whole genome shotgun (WGS) entry which is preliminary data.</text>
</comment>
<accession>A0A366EA26</accession>
<dbReference type="Proteomes" id="UP000252893">
    <property type="component" value="Unassembled WGS sequence"/>
</dbReference>
<organism evidence="2 3">
    <name type="scientific">Pseudochrobactrum asaccharolyticum</name>
    <dbReference type="NCBI Taxonomy" id="354351"/>
    <lineage>
        <taxon>Bacteria</taxon>
        <taxon>Pseudomonadati</taxon>
        <taxon>Pseudomonadota</taxon>
        <taxon>Alphaproteobacteria</taxon>
        <taxon>Hyphomicrobiales</taxon>
        <taxon>Brucellaceae</taxon>
        <taxon>Pseudochrobactrum</taxon>
    </lineage>
</organism>
<dbReference type="AlphaFoldDB" id="A0A366EA26"/>
<feature type="chain" id="PRO_5016735702" evidence="1">
    <location>
        <begin position="27"/>
        <end position="242"/>
    </location>
</feature>
<dbReference type="EMBL" id="QNRH01000001">
    <property type="protein sequence ID" value="RBO99233.1"/>
    <property type="molecule type" value="Genomic_DNA"/>
</dbReference>
<proteinExistence type="predicted"/>
<evidence type="ECO:0000256" key="1">
    <source>
        <dbReference type="SAM" id="SignalP"/>
    </source>
</evidence>
<dbReference type="RefSeq" id="WP_113943067.1">
    <property type="nucleotide sequence ID" value="NZ_JBHEEG010000005.1"/>
</dbReference>
<protein>
    <submittedName>
        <fullName evidence="2">Uncharacterized protein</fullName>
    </submittedName>
</protein>
<name>A0A366EA26_9HYPH</name>
<reference evidence="2 3" key="1">
    <citation type="submission" date="2018-06" db="EMBL/GenBank/DDBJ databases">
        <title>Genomic Encyclopedia of Type Strains, Phase IV (KMG-IV): sequencing the most valuable type-strain genomes for metagenomic binning, comparative biology and taxonomic classification.</title>
        <authorList>
            <person name="Goeker M."/>
        </authorList>
    </citation>
    <scope>NUCLEOTIDE SEQUENCE [LARGE SCALE GENOMIC DNA]</scope>
    <source>
        <strain evidence="2 3">DSM 25619</strain>
    </source>
</reference>
<evidence type="ECO:0000313" key="2">
    <source>
        <dbReference type="EMBL" id="RBO99233.1"/>
    </source>
</evidence>
<sequence>MTITKFLSTILAISALWLGSISPASAEAPSANIVRMNEILEWFVAQPTPPRLSEPDQKPKLLKLWTDNSIWGPNGLTPQELATLNRMTAEIDQLYMQHSESRLTLDHEAQRLNLVKFQDEVILNFLLFIKTQMMFLETAEVFAAAVPTTELKTVRTKILMMLGRTQMYLSEPHLSKGNRNQIMQALTDNATLLGATFGNEERKNLVSVLRRKARVQPDVQKDFMNFLKEMYNAPCNAICEAK</sequence>
<keyword evidence="3" id="KW-1185">Reference proteome</keyword>
<feature type="signal peptide" evidence="1">
    <location>
        <begin position="1"/>
        <end position="26"/>
    </location>
</feature>
<evidence type="ECO:0000313" key="3">
    <source>
        <dbReference type="Proteomes" id="UP000252893"/>
    </source>
</evidence>